<keyword evidence="1" id="KW-0812">Transmembrane</keyword>
<evidence type="ECO:0000313" key="3">
    <source>
        <dbReference type="Proteomes" id="UP000250235"/>
    </source>
</evidence>
<accession>A0A2Z7AHR1</accession>
<keyword evidence="3" id="KW-1185">Reference proteome</keyword>
<reference evidence="2 3" key="1">
    <citation type="journal article" date="2015" name="Proc. Natl. Acad. Sci. U.S.A.">
        <title>The resurrection genome of Boea hygrometrica: A blueprint for survival of dehydration.</title>
        <authorList>
            <person name="Xiao L."/>
            <person name="Yang G."/>
            <person name="Zhang L."/>
            <person name="Yang X."/>
            <person name="Zhao S."/>
            <person name="Ji Z."/>
            <person name="Zhou Q."/>
            <person name="Hu M."/>
            <person name="Wang Y."/>
            <person name="Chen M."/>
            <person name="Xu Y."/>
            <person name="Jin H."/>
            <person name="Xiao X."/>
            <person name="Hu G."/>
            <person name="Bao F."/>
            <person name="Hu Y."/>
            <person name="Wan P."/>
            <person name="Li L."/>
            <person name="Deng X."/>
            <person name="Kuang T."/>
            <person name="Xiang C."/>
            <person name="Zhu J.K."/>
            <person name="Oliver M.J."/>
            <person name="He Y."/>
        </authorList>
    </citation>
    <scope>NUCLEOTIDE SEQUENCE [LARGE SCALE GENOMIC DNA]</scope>
    <source>
        <strain evidence="3">cv. XS01</strain>
    </source>
</reference>
<sequence>MEDQNILAADCIIISCCCQCMILQVLIFLLLRLPQKLLRKVKQYAKKLRNRKRGTKGAVGYDEDSLSQGNSSFRIEVEGFSPDGTLRLGCCMEEVERVLVDFSNMGEFCFGSFWGGDQGSRSLSWCLRQEEIDYHDVRAAAASKCLEFGSSVALSSGDELGEICLEAGSSGALSSGDELGEICLEAERSGALSSGDELDVFLSTICNHIHWSEDAESVSGETPRMLKSARVVEKI</sequence>
<dbReference type="PANTHER" id="PTHR33264">
    <property type="entry name" value="EXPRESSED PROTEIN"/>
    <property type="match status" value="1"/>
</dbReference>
<keyword evidence="1" id="KW-1133">Transmembrane helix</keyword>
<name>A0A2Z7AHR1_9LAMI</name>
<dbReference type="Proteomes" id="UP000250235">
    <property type="component" value="Unassembled WGS sequence"/>
</dbReference>
<proteinExistence type="predicted"/>
<dbReference type="EMBL" id="KV017293">
    <property type="protein sequence ID" value="KZV18639.1"/>
    <property type="molecule type" value="Genomic_DNA"/>
</dbReference>
<gene>
    <name evidence="2" type="ORF">F511_03533</name>
</gene>
<organism evidence="2 3">
    <name type="scientific">Dorcoceras hygrometricum</name>
    <dbReference type="NCBI Taxonomy" id="472368"/>
    <lineage>
        <taxon>Eukaryota</taxon>
        <taxon>Viridiplantae</taxon>
        <taxon>Streptophyta</taxon>
        <taxon>Embryophyta</taxon>
        <taxon>Tracheophyta</taxon>
        <taxon>Spermatophyta</taxon>
        <taxon>Magnoliopsida</taxon>
        <taxon>eudicotyledons</taxon>
        <taxon>Gunneridae</taxon>
        <taxon>Pentapetalae</taxon>
        <taxon>asterids</taxon>
        <taxon>lamiids</taxon>
        <taxon>Lamiales</taxon>
        <taxon>Gesneriaceae</taxon>
        <taxon>Didymocarpoideae</taxon>
        <taxon>Trichosporeae</taxon>
        <taxon>Loxocarpinae</taxon>
        <taxon>Dorcoceras</taxon>
    </lineage>
</organism>
<dbReference type="OrthoDB" id="1914633at2759"/>
<protein>
    <submittedName>
        <fullName evidence="2">Uncharacterized protein</fullName>
    </submittedName>
</protein>
<dbReference type="AlphaFoldDB" id="A0A2Z7AHR1"/>
<evidence type="ECO:0000256" key="1">
    <source>
        <dbReference type="SAM" id="Phobius"/>
    </source>
</evidence>
<keyword evidence="1" id="KW-0472">Membrane</keyword>
<dbReference type="PANTHER" id="PTHR33264:SF27">
    <property type="entry name" value="TRANSMEMBRANE PROTEIN"/>
    <property type="match status" value="1"/>
</dbReference>
<feature type="transmembrane region" description="Helical" evidence="1">
    <location>
        <begin position="6"/>
        <end position="31"/>
    </location>
</feature>
<evidence type="ECO:0000313" key="2">
    <source>
        <dbReference type="EMBL" id="KZV18639.1"/>
    </source>
</evidence>